<proteinExistence type="predicted"/>
<accession>A0A2Z7C827</accession>
<name>A0A2Z7C827_9LAMI</name>
<gene>
    <name evidence="1" type="ORF">F511_35294</name>
</gene>
<evidence type="ECO:0000313" key="1">
    <source>
        <dbReference type="EMBL" id="KZV40643.1"/>
    </source>
</evidence>
<reference evidence="1 2" key="1">
    <citation type="journal article" date="2015" name="Proc. Natl. Acad. Sci. U.S.A.">
        <title>The resurrection genome of Boea hygrometrica: A blueprint for survival of dehydration.</title>
        <authorList>
            <person name="Xiao L."/>
            <person name="Yang G."/>
            <person name="Zhang L."/>
            <person name="Yang X."/>
            <person name="Zhao S."/>
            <person name="Ji Z."/>
            <person name="Zhou Q."/>
            <person name="Hu M."/>
            <person name="Wang Y."/>
            <person name="Chen M."/>
            <person name="Xu Y."/>
            <person name="Jin H."/>
            <person name="Xiao X."/>
            <person name="Hu G."/>
            <person name="Bao F."/>
            <person name="Hu Y."/>
            <person name="Wan P."/>
            <person name="Li L."/>
            <person name="Deng X."/>
            <person name="Kuang T."/>
            <person name="Xiang C."/>
            <person name="Zhu J.K."/>
            <person name="Oliver M.J."/>
            <person name="He Y."/>
        </authorList>
    </citation>
    <scope>NUCLEOTIDE SEQUENCE [LARGE SCALE GENOMIC DNA]</scope>
    <source>
        <strain evidence="2">cv. XS01</strain>
    </source>
</reference>
<keyword evidence="2" id="KW-1185">Reference proteome</keyword>
<dbReference type="EMBL" id="KQ999903">
    <property type="protein sequence ID" value="KZV40643.1"/>
    <property type="molecule type" value="Genomic_DNA"/>
</dbReference>
<dbReference type="Proteomes" id="UP000250235">
    <property type="component" value="Unassembled WGS sequence"/>
</dbReference>
<sequence length="189" mass="21124">MLHTRIEPVKPELFSTFLFRCYLAFFELCLCWSRSGDSALGLLHSYLSYSLANSACNPQAHIRYDDSVYHNKAVWYSGTTTQLATTSKSTLDLSGTTTQPTDHNVKRDSAFNPAQFACMNAQQTHRYDDSVYHNKAVWYSGTTTQLATTSKSTLDLSGTTTQPTDHNVKRDSAFNPAQFACMNAQQTHA</sequence>
<protein>
    <submittedName>
        <fullName evidence="1">Uncharacterized protein</fullName>
    </submittedName>
</protein>
<organism evidence="1 2">
    <name type="scientific">Dorcoceras hygrometricum</name>
    <dbReference type="NCBI Taxonomy" id="472368"/>
    <lineage>
        <taxon>Eukaryota</taxon>
        <taxon>Viridiplantae</taxon>
        <taxon>Streptophyta</taxon>
        <taxon>Embryophyta</taxon>
        <taxon>Tracheophyta</taxon>
        <taxon>Spermatophyta</taxon>
        <taxon>Magnoliopsida</taxon>
        <taxon>eudicotyledons</taxon>
        <taxon>Gunneridae</taxon>
        <taxon>Pentapetalae</taxon>
        <taxon>asterids</taxon>
        <taxon>lamiids</taxon>
        <taxon>Lamiales</taxon>
        <taxon>Gesneriaceae</taxon>
        <taxon>Didymocarpoideae</taxon>
        <taxon>Trichosporeae</taxon>
        <taxon>Loxocarpinae</taxon>
        <taxon>Dorcoceras</taxon>
    </lineage>
</organism>
<dbReference type="AlphaFoldDB" id="A0A2Z7C827"/>
<evidence type="ECO:0000313" key="2">
    <source>
        <dbReference type="Proteomes" id="UP000250235"/>
    </source>
</evidence>